<dbReference type="SUPFAM" id="SSF54909">
    <property type="entry name" value="Dimeric alpha+beta barrel"/>
    <property type="match status" value="1"/>
</dbReference>
<dbReference type="InterPro" id="IPR008000">
    <property type="entry name" value="Rham/fucose_mutarotase"/>
</dbReference>
<proteinExistence type="predicted"/>
<gene>
    <name evidence="1" type="ORF">BHQ10_004115</name>
</gene>
<dbReference type="EMBL" id="MIKG01000007">
    <property type="protein sequence ID" value="RAO68103.1"/>
    <property type="molecule type" value="Genomic_DNA"/>
</dbReference>
<dbReference type="GO" id="GO:0016857">
    <property type="term" value="F:racemase and epimerase activity, acting on carbohydrates and derivatives"/>
    <property type="evidence" value="ECO:0007669"/>
    <property type="project" value="InterPro"/>
</dbReference>
<dbReference type="PANTHER" id="PTHR34389:SF2">
    <property type="entry name" value="L-RHAMNOSE MUTAROTASE"/>
    <property type="match status" value="1"/>
</dbReference>
<keyword evidence="2" id="KW-1185">Reference proteome</keyword>
<accession>A0A364KX33</accession>
<reference evidence="1 2" key="1">
    <citation type="journal article" date="2017" name="Biotechnol. Biofuels">
        <title>Differential beta-glucosidase expression as a function of carbon source availability in Talaromyces amestolkiae: a genomic and proteomic approach.</title>
        <authorList>
            <person name="de Eugenio L.I."/>
            <person name="Mendez-Liter J.A."/>
            <person name="Nieto-Dominguez M."/>
            <person name="Alonso L."/>
            <person name="Gil-Munoz J."/>
            <person name="Barriuso J."/>
            <person name="Prieto A."/>
            <person name="Martinez M.J."/>
        </authorList>
    </citation>
    <scope>NUCLEOTIDE SEQUENCE [LARGE SCALE GENOMIC DNA]</scope>
    <source>
        <strain evidence="1 2">CIB</strain>
    </source>
</reference>
<protein>
    <recommendedName>
        <fullName evidence="3">DUF718 domain-containing protein</fullName>
    </recommendedName>
</protein>
<dbReference type="AlphaFoldDB" id="A0A364KX33"/>
<dbReference type="Proteomes" id="UP000249363">
    <property type="component" value="Unassembled WGS sequence"/>
</dbReference>
<name>A0A364KX33_TALAM</name>
<dbReference type="Gene3D" id="3.30.70.100">
    <property type="match status" value="1"/>
</dbReference>
<evidence type="ECO:0008006" key="3">
    <source>
        <dbReference type="Google" id="ProtNLM"/>
    </source>
</evidence>
<dbReference type="PANTHER" id="PTHR34389">
    <property type="entry name" value="L-RHAMNOSE MUTAROTASE"/>
    <property type="match status" value="1"/>
</dbReference>
<dbReference type="OrthoDB" id="9981546at2759"/>
<dbReference type="Pfam" id="PF05336">
    <property type="entry name" value="rhaM"/>
    <property type="match status" value="1"/>
</dbReference>
<organism evidence="1 2">
    <name type="scientific">Talaromyces amestolkiae</name>
    <dbReference type="NCBI Taxonomy" id="1196081"/>
    <lineage>
        <taxon>Eukaryota</taxon>
        <taxon>Fungi</taxon>
        <taxon>Dikarya</taxon>
        <taxon>Ascomycota</taxon>
        <taxon>Pezizomycotina</taxon>
        <taxon>Eurotiomycetes</taxon>
        <taxon>Eurotiomycetidae</taxon>
        <taxon>Eurotiales</taxon>
        <taxon>Trichocomaceae</taxon>
        <taxon>Talaromyces</taxon>
        <taxon>Talaromyces sect. Talaromyces</taxon>
    </lineage>
</organism>
<dbReference type="GeneID" id="63793331"/>
<comment type="caution">
    <text evidence="1">The sequence shown here is derived from an EMBL/GenBank/DDBJ whole genome shotgun (WGS) entry which is preliminary data.</text>
</comment>
<dbReference type="RefSeq" id="XP_040732619.1">
    <property type="nucleotide sequence ID" value="XM_040876446.1"/>
</dbReference>
<sequence length="116" mass="13456">MTTARRVAQIIQLQPGAVEAYKVCHANVWPEVLQQIYDCNIRDYSIFFDGDATLFAIYKYIGDDFEEDMMKMRANPIVRKWWNMTDSMQKSLVDGAINSADGPGWWKDIEEVFHAD</sequence>
<evidence type="ECO:0000313" key="2">
    <source>
        <dbReference type="Proteomes" id="UP000249363"/>
    </source>
</evidence>
<evidence type="ECO:0000313" key="1">
    <source>
        <dbReference type="EMBL" id="RAO68103.1"/>
    </source>
</evidence>
<dbReference type="InterPro" id="IPR011008">
    <property type="entry name" value="Dimeric_a/b-barrel"/>
</dbReference>